<feature type="domain" description="Molybdopterin-guanine dinucleotide biosynthesis protein B (MobB)" evidence="1">
    <location>
        <begin position="9"/>
        <end position="139"/>
    </location>
</feature>
<dbReference type="SUPFAM" id="SSF52540">
    <property type="entry name" value="P-loop containing nucleoside triphosphate hydrolases"/>
    <property type="match status" value="1"/>
</dbReference>
<dbReference type="CDD" id="cd03116">
    <property type="entry name" value="MobB"/>
    <property type="match status" value="1"/>
</dbReference>
<dbReference type="InterPro" id="IPR027417">
    <property type="entry name" value="P-loop_NTPase"/>
</dbReference>
<protein>
    <submittedName>
        <fullName evidence="2">Molybdopterin-guanine dinucleotide biosynthesis protein B</fullName>
    </submittedName>
</protein>
<dbReference type="NCBIfam" id="TIGR00176">
    <property type="entry name" value="mobB"/>
    <property type="match status" value="1"/>
</dbReference>
<dbReference type="RefSeq" id="WP_207854401.1">
    <property type="nucleotide sequence ID" value="NZ_JAFVMG010000008.1"/>
</dbReference>
<dbReference type="Proteomes" id="UP000664399">
    <property type="component" value="Unassembled WGS sequence"/>
</dbReference>
<proteinExistence type="predicted"/>
<organism evidence="2 3">
    <name type="scientific">Acetobacter suratthaniensis</name>
    <dbReference type="NCBI Taxonomy" id="1502841"/>
    <lineage>
        <taxon>Bacteria</taxon>
        <taxon>Pseudomonadati</taxon>
        <taxon>Pseudomonadota</taxon>
        <taxon>Alphaproteobacteria</taxon>
        <taxon>Acetobacterales</taxon>
        <taxon>Acetobacteraceae</taxon>
        <taxon>Acetobacter</taxon>
    </lineage>
</organism>
<sequence length="184" mass="20343">MPTARAHTVFGITGRSGSGKTTLITRLLPFFLKQGMRVSTIKHTHHGVDMDQPGKDTFLHRQNGAHEVMLATPQRWVLQHEMESPPSLPTLLQAMNPVDLILVEGFHATVPACLEVWRPSTQKPPLFPDTPSISLVVTDSPEKPSRSEHLTFIGLDDIEKISAFIKENATIILPDQTTATAPDR</sequence>
<evidence type="ECO:0000259" key="1">
    <source>
        <dbReference type="Pfam" id="PF03205"/>
    </source>
</evidence>
<dbReference type="PANTHER" id="PTHR40072:SF1">
    <property type="entry name" value="MOLYBDOPTERIN-GUANINE DINUCLEOTIDE BIOSYNTHESIS ADAPTER PROTEIN"/>
    <property type="match status" value="1"/>
</dbReference>
<dbReference type="Pfam" id="PF03205">
    <property type="entry name" value="MobB"/>
    <property type="match status" value="1"/>
</dbReference>
<name>A0ABS3LMF8_9PROT</name>
<gene>
    <name evidence="2" type="primary">mobB</name>
    <name evidence="2" type="ORF">J2D75_08735</name>
</gene>
<dbReference type="InterPro" id="IPR052539">
    <property type="entry name" value="MGD_biosynthesis_adapter"/>
</dbReference>
<evidence type="ECO:0000313" key="2">
    <source>
        <dbReference type="EMBL" id="MBO1328562.1"/>
    </source>
</evidence>
<dbReference type="PANTHER" id="PTHR40072">
    <property type="entry name" value="MOLYBDOPTERIN-GUANINE DINUCLEOTIDE BIOSYNTHESIS ADAPTER PROTEIN-RELATED"/>
    <property type="match status" value="1"/>
</dbReference>
<keyword evidence="3" id="KW-1185">Reference proteome</keyword>
<accession>A0ABS3LMF8</accession>
<dbReference type="EMBL" id="JAFVMG010000008">
    <property type="protein sequence ID" value="MBO1328562.1"/>
    <property type="molecule type" value="Genomic_DNA"/>
</dbReference>
<dbReference type="Gene3D" id="3.40.50.300">
    <property type="entry name" value="P-loop containing nucleotide triphosphate hydrolases"/>
    <property type="match status" value="1"/>
</dbReference>
<comment type="caution">
    <text evidence="2">The sequence shown here is derived from an EMBL/GenBank/DDBJ whole genome shotgun (WGS) entry which is preliminary data.</text>
</comment>
<dbReference type="InterPro" id="IPR004435">
    <property type="entry name" value="MobB_dom"/>
</dbReference>
<reference evidence="2 3" key="1">
    <citation type="submission" date="2021-03" db="EMBL/GenBank/DDBJ databases">
        <title>The complete genome sequence of Acetobacter suratthaniensis TBRC 1719.</title>
        <authorList>
            <person name="Charoenyingcharoen P."/>
            <person name="Yukphan P."/>
        </authorList>
    </citation>
    <scope>NUCLEOTIDE SEQUENCE [LARGE SCALE GENOMIC DNA]</scope>
    <source>
        <strain evidence="2 3">TBRC 1719</strain>
    </source>
</reference>
<evidence type="ECO:0000313" key="3">
    <source>
        <dbReference type="Proteomes" id="UP000664399"/>
    </source>
</evidence>